<proteinExistence type="inferred from homology"/>
<feature type="transmembrane region" description="Helical" evidence="9">
    <location>
        <begin position="210"/>
        <end position="231"/>
    </location>
</feature>
<evidence type="ECO:0000313" key="12">
    <source>
        <dbReference type="Proteomes" id="UP001367922"/>
    </source>
</evidence>
<dbReference type="Pfam" id="PF07690">
    <property type="entry name" value="MFS_1"/>
    <property type="match status" value="1"/>
</dbReference>
<evidence type="ECO:0000256" key="7">
    <source>
        <dbReference type="ARBA" id="ARBA00023136"/>
    </source>
</evidence>
<keyword evidence="6 9" id="KW-1133">Transmembrane helix</keyword>
<feature type="transmembrane region" description="Helical" evidence="9">
    <location>
        <begin position="405"/>
        <end position="422"/>
    </location>
</feature>
<organism evidence="11 12">
    <name type="scientific">Bacillus yunxiaonensis</name>
    <dbReference type="NCBI Taxonomy" id="3127665"/>
    <lineage>
        <taxon>Bacteria</taxon>
        <taxon>Bacillati</taxon>
        <taxon>Bacillota</taxon>
        <taxon>Bacilli</taxon>
        <taxon>Bacillales</taxon>
        <taxon>Bacillaceae</taxon>
        <taxon>Bacillus</taxon>
    </lineage>
</organism>
<gene>
    <name evidence="11" type="ORF">WAX78_08805</name>
</gene>
<evidence type="ECO:0000256" key="8">
    <source>
        <dbReference type="SAM" id="MobiDB-lite"/>
    </source>
</evidence>
<feature type="transmembrane region" description="Helical" evidence="9">
    <location>
        <begin position="332"/>
        <end position="351"/>
    </location>
</feature>
<dbReference type="Gene3D" id="1.20.1250.20">
    <property type="entry name" value="MFS general substrate transporter like domains"/>
    <property type="match status" value="1"/>
</dbReference>
<dbReference type="PROSITE" id="PS50850">
    <property type="entry name" value="MFS"/>
    <property type="match status" value="1"/>
</dbReference>
<evidence type="ECO:0000256" key="5">
    <source>
        <dbReference type="ARBA" id="ARBA00022692"/>
    </source>
</evidence>
<accession>A0ABU8FU79</accession>
<feature type="transmembrane region" description="Helical" evidence="9">
    <location>
        <begin position="238"/>
        <end position="263"/>
    </location>
</feature>
<dbReference type="SUPFAM" id="SSF103473">
    <property type="entry name" value="MFS general substrate transporter"/>
    <property type="match status" value="1"/>
</dbReference>
<evidence type="ECO:0000259" key="10">
    <source>
        <dbReference type="PROSITE" id="PS50850"/>
    </source>
</evidence>
<evidence type="ECO:0000256" key="2">
    <source>
        <dbReference type="ARBA" id="ARBA00008537"/>
    </source>
</evidence>
<feature type="transmembrane region" description="Helical" evidence="9">
    <location>
        <begin position="372"/>
        <end position="393"/>
    </location>
</feature>
<feature type="region of interest" description="Disordered" evidence="8">
    <location>
        <begin position="75"/>
        <end position="104"/>
    </location>
</feature>
<comment type="similarity">
    <text evidence="2">Belongs to the major facilitator superfamily. EmrB family.</text>
</comment>
<dbReference type="InterPro" id="IPR020846">
    <property type="entry name" value="MFS_dom"/>
</dbReference>
<dbReference type="InterPro" id="IPR004638">
    <property type="entry name" value="EmrB-like"/>
</dbReference>
<dbReference type="RefSeq" id="WP_336481902.1">
    <property type="nucleotide sequence ID" value="NZ_JBAWSV010000002.1"/>
</dbReference>
<dbReference type="InterPro" id="IPR036259">
    <property type="entry name" value="MFS_trans_sf"/>
</dbReference>
<feature type="transmembrane region" description="Helical" evidence="9">
    <location>
        <begin position="434"/>
        <end position="454"/>
    </location>
</feature>
<feature type="domain" description="Major facilitator superfamily (MFS) profile" evidence="10">
    <location>
        <begin position="115"/>
        <end position="608"/>
    </location>
</feature>
<comment type="subcellular location">
    <subcellularLocation>
        <location evidence="1">Cell membrane</location>
        <topology evidence="1">Multi-pass membrane protein</topology>
    </subcellularLocation>
</comment>
<feature type="transmembrane region" description="Helical" evidence="9">
    <location>
        <begin position="302"/>
        <end position="320"/>
    </location>
</feature>
<keyword evidence="5 9" id="KW-0812">Transmembrane</keyword>
<dbReference type="CDD" id="cd17503">
    <property type="entry name" value="MFS_LmrB_MDR_like"/>
    <property type="match status" value="1"/>
</dbReference>
<comment type="caution">
    <text evidence="11">The sequence shown here is derived from an EMBL/GenBank/DDBJ whole genome shotgun (WGS) entry which is preliminary data.</text>
</comment>
<feature type="transmembrane region" description="Helical" evidence="9">
    <location>
        <begin position="269"/>
        <end position="290"/>
    </location>
</feature>
<keyword evidence="7 9" id="KW-0472">Membrane</keyword>
<protein>
    <submittedName>
        <fullName evidence="11">DHA2 family efflux MFS transporter permease subunit</fullName>
    </submittedName>
</protein>
<evidence type="ECO:0000256" key="9">
    <source>
        <dbReference type="SAM" id="Phobius"/>
    </source>
</evidence>
<keyword evidence="4" id="KW-1003">Cell membrane</keyword>
<evidence type="ECO:0000256" key="6">
    <source>
        <dbReference type="ARBA" id="ARBA00022989"/>
    </source>
</evidence>
<dbReference type="PANTHER" id="PTHR42718">
    <property type="entry name" value="MAJOR FACILITATOR SUPERFAMILY MULTIDRUG TRANSPORTER MFSC"/>
    <property type="match status" value="1"/>
</dbReference>
<dbReference type="EMBL" id="JBAWSV010000002">
    <property type="protein sequence ID" value="MEI4829551.1"/>
    <property type="molecule type" value="Genomic_DNA"/>
</dbReference>
<feature type="transmembrane region" description="Helical" evidence="9">
    <location>
        <begin position="466"/>
        <end position="487"/>
    </location>
</feature>
<dbReference type="InterPro" id="IPR011701">
    <property type="entry name" value="MFS"/>
</dbReference>
<feature type="compositionally biased region" description="Basic and acidic residues" evidence="8">
    <location>
        <begin position="80"/>
        <end position="100"/>
    </location>
</feature>
<evidence type="ECO:0000256" key="4">
    <source>
        <dbReference type="ARBA" id="ARBA00022475"/>
    </source>
</evidence>
<dbReference type="Proteomes" id="UP001367922">
    <property type="component" value="Unassembled WGS sequence"/>
</dbReference>
<reference evidence="11 12" key="1">
    <citation type="submission" date="2024-01" db="EMBL/GenBank/DDBJ databases">
        <title>Seven novel Bacillus-like species.</title>
        <authorList>
            <person name="Liu G."/>
        </authorList>
    </citation>
    <scope>NUCLEOTIDE SEQUENCE [LARGE SCALE GENOMIC DNA]</scope>
    <source>
        <strain evidence="11 12">FJAT-53711</strain>
    </source>
</reference>
<feature type="transmembrane region" description="Helical" evidence="9">
    <location>
        <begin position="110"/>
        <end position="133"/>
    </location>
</feature>
<keyword evidence="3" id="KW-0813">Transport</keyword>
<dbReference type="PANTHER" id="PTHR42718:SF9">
    <property type="entry name" value="MAJOR FACILITATOR SUPERFAMILY MULTIDRUG TRANSPORTER MFSC"/>
    <property type="match status" value="1"/>
</dbReference>
<feature type="transmembrane region" description="Helical" evidence="9">
    <location>
        <begin position="585"/>
        <end position="603"/>
    </location>
</feature>
<sequence length="615" mass="66941">MSSIFIAGYALLCIGVFIVVNRVFRKKEKGLEEPVQAVFEDTKEAVIRQETSEATEERTGKQAIVEESIVKQEEPAQEQKIVKQEEPVQEQKAEGTEQKSSRSQTMLPDFNVKAVLGVLIFGMFISILNQTLINVALPALMNEFNVSTSTAQWLTTGFMLVNGVLVPISAFLVSRFTYRNLFLSAMLFFTVGSLICALSGSFTMMMTGRVIQAVGAGILMPVGMNIFMTIFPPHKRGAAMGLLGIAMILGPAVGPTITGWVIQNYTWNVMFYAMFIIGVLIIALALKYFTLKQPVSKATLDTFGVIASSIGLGSLLYGFSEAGNNGWSSAEVIIAIVIGIIGLSLFIWRQLTADNKMLDLRVFRYSAFTSTLLINAIVTMALYGGMILLPVYLQNIRGFTPIDSGLLLLPGSLIMGLMGPFAGKLFDKYGIRPLAIFGLLLTTYATYQFTHLTLDTPYFEIMRDYIIRSFGMSFIMMPIMTAGMNALPMRLISHGTATQNTSRQVAGSIGTALLITIMTQQTTNHMADYANAITTTNPIIVDKLAQMGQSVAALTGSAQAGNALGSQMLFGQVSKLSVINGINDAFWIATLLTAIALVLSFFLQPGNKANKKAER</sequence>
<evidence type="ECO:0000256" key="3">
    <source>
        <dbReference type="ARBA" id="ARBA00022448"/>
    </source>
</evidence>
<feature type="transmembrane region" description="Helical" evidence="9">
    <location>
        <begin position="153"/>
        <end position="174"/>
    </location>
</feature>
<evidence type="ECO:0000256" key="1">
    <source>
        <dbReference type="ARBA" id="ARBA00004651"/>
    </source>
</evidence>
<dbReference type="PRINTS" id="PR01036">
    <property type="entry name" value="TCRTETB"/>
</dbReference>
<dbReference type="NCBIfam" id="TIGR00711">
    <property type="entry name" value="efflux_EmrB"/>
    <property type="match status" value="1"/>
</dbReference>
<feature type="transmembrane region" description="Helical" evidence="9">
    <location>
        <begin position="181"/>
        <end position="204"/>
    </location>
</feature>
<feature type="transmembrane region" description="Helical" evidence="9">
    <location>
        <begin position="6"/>
        <end position="24"/>
    </location>
</feature>
<dbReference type="Gene3D" id="1.20.1720.10">
    <property type="entry name" value="Multidrug resistance protein D"/>
    <property type="match status" value="1"/>
</dbReference>
<evidence type="ECO:0000313" key="11">
    <source>
        <dbReference type="EMBL" id="MEI4829551.1"/>
    </source>
</evidence>
<name>A0ABU8FU79_9BACI</name>
<keyword evidence="12" id="KW-1185">Reference proteome</keyword>